<dbReference type="PANTHER" id="PTHR33376">
    <property type="match status" value="1"/>
</dbReference>
<protein>
    <submittedName>
        <fullName evidence="3">DctP family TRAP transporter solute-binding subunit</fullName>
    </submittedName>
</protein>
<evidence type="ECO:0000313" key="4">
    <source>
        <dbReference type="EMBL" id="NSJ49475.1"/>
    </source>
</evidence>
<dbReference type="NCBIfam" id="NF037995">
    <property type="entry name" value="TRAP_S1"/>
    <property type="match status" value="1"/>
</dbReference>
<reference evidence="4" key="2">
    <citation type="submission" date="2020-02" db="EMBL/GenBank/DDBJ databases">
        <authorList>
            <person name="Littmann E."/>
            <person name="Sorbara M."/>
        </authorList>
    </citation>
    <scope>NUCLEOTIDE SEQUENCE</scope>
    <source>
        <strain evidence="4">MSK.1.17</strain>
    </source>
</reference>
<sequence length="356" mass="39177">MKKTTMLAALTVTSALGLAACSFGGTARTAAESATKAPQSAQAKDTSAAVQSAPEKAVYNWKLGSVDSTTNPNYKAFQHFNELLNQKAPGKWNITIYPDSQLGDGGQQVESIQMGTLELAAPNCSLVANYVPDYGVFDMPYLFANEEEVDKVLDGPLGQELAAKADSANMKMLGWWEVGFRCLANNKCAVNSPDDVKGLRIRVMSNEYHQALWNQLGADPVPMSLSDAYVANQNGTIDGQENPLHSLVANSTFEVCHYIAVTNHVYSPMCIIMSNQAWDSMPPEDQQIFMDCLKEAETYQKELVRVQKEKAEQELKDKGCEITHPDIEQFAEKVKPVYDKYPQFSGLINRILEAAE</sequence>
<feature type="signal peptide" evidence="2">
    <location>
        <begin position="1"/>
        <end position="19"/>
    </location>
</feature>
<dbReference type="GO" id="GO:0030288">
    <property type="term" value="C:outer membrane-bounded periplasmic space"/>
    <property type="evidence" value="ECO:0007669"/>
    <property type="project" value="InterPro"/>
</dbReference>
<dbReference type="Proteomes" id="UP000669239">
    <property type="component" value="Unassembled WGS sequence"/>
</dbReference>
<evidence type="ECO:0000313" key="5">
    <source>
        <dbReference type="Proteomes" id="UP000669239"/>
    </source>
</evidence>
<reference evidence="3" key="3">
    <citation type="submission" date="2022-01" db="EMBL/GenBank/DDBJ databases">
        <title>Collection of gut derived symbiotic bacterial strains cultured from healthy donors.</title>
        <authorList>
            <person name="Lin H."/>
            <person name="Kohout C."/>
            <person name="Waligurski E."/>
            <person name="Pamer E.G."/>
        </authorList>
    </citation>
    <scope>NUCLEOTIDE SEQUENCE</scope>
    <source>
        <strain evidence="3">DFI.6.55</strain>
    </source>
</reference>
<dbReference type="EMBL" id="JAKNGE010000008">
    <property type="protein sequence ID" value="MCG4745348.1"/>
    <property type="molecule type" value="Genomic_DNA"/>
</dbReference>
<dbReference type="GO" id="GO:0030246">
    <property type="term" value="F:carbohydrate binding"/>
    <property type="evidence" value="ECO:0007669"/>
    <property type="project" value="TreeGrafter"/>
</dbReference>
<dbReference type="AlphaFoldDB" id="A0AAW5BMZ7"/>
<keyword evidence="1 2" id="KW-0732">Signal</keyword>
<dbReference type="PANTHER" id="PTHR33376:SF2">
    <property type="entry name" value="DICARBOXYLATE-BINDING PERIPLASMIC PROTEIN"/>
    <property type="match status" value="1"/>
</dbReference>
<accession>A0AAW5BMZ7</accession>
<dbReference type="Proteomes" id="UP001299608">
    <property type="component" value="Unassembled WGS sequence"/>
</dbReference>
<reference evidence="4 5" key="1">
    <citation type="journal article" date="2020" name="Cell Host Microbe">
        <title>Functional and Genomic Variation between Human-Derived Isolates of Lachnospiraceae Reveals Inter- and Intra-Species Diversity.</title>
        <authorList>
            <person name="Sorbara M.T."/>
            <person name="Littmann E.R."/>
            <person name="Fontana E."/>
            <person name="Moody T.U."/>
            <person name="Kohout C.E."/>
            <person name="Gjonbalaj M."/>
            <person name="Eaton V."/>
            <person name="Seok R."/>
            <person name="Leiner I.M."/>
            <person name="Pamer E.G."/>
        </authorList>
    </citation>
    <scope>NUCLEOTIDE SEQUENCE [LARGE SCALE GENOMIC DNA]</scope>
    <source>
        <strain evidence="4 5">MSK.1.17</strain>
    </source>
</reference>
<evidence type="ECO:0000256" key="1">
    <source>
        <dbReference type="ARBA" id="ARBA00022729"/>
    </source>
</evidence>
<dbReference type="GO" id="GO:0055085">
    <property type="term" value="P:transmembrane transport"/>
    <property type="evidence" value="ECO:0007669"/>
    <property type="project" value="InterPro"/>
</dbReference>
<evidence type="ECO:0000313" key="6">
    <source>
        <dbReference type="Proteomes" id="UP001299608"/>
    </source>
</evidence>
<name>A0AAW5BMZ7_9FIRM</name>
<keyword evidence="5" id="KW-1185">Reference proteome</keyword>
<dbReference type="Pfam" id="PF03480">
    <property type="entry name" value="DctP"/>
    <property type="match status" value="1"/>
</dbReference>
<proteinExistence type="predicted"/>
<feature type="chain" id="PRO_5043913264" evidence="2">
    <location>
        <begin position="20"/>
        <end position="356"/>
    </location>
</feature>
<dbReference type="EMBL" id="JAAITT010000015">
    <property type="protein sequence ID" value="NSJ49475.1"/>
    <property type="molecule type" value="Genomic_DNA"/>
</dbReference>
<comment type="caution">
    <text evidence="3">The sequence shown here is derived from an EMBL/GenBank/DDBJ whole genome shotgun (WGS) entry which is preliminary data.</text>
</comment>
<gene>
    <name evidence="4" type="ORF">G5B36_12280</name>
    <name evidence="3" type="ORF">L0N08_08000</name>
</gene>
<dbReference type="PROSITE" id="PS51257">
    <property type="entry name" value="PROKAR_LIPOPROTEIN"/>
    <property type="match status" value="1"/>
</dbReference>
<dbReference type="InterPro" id="IPR038404">
    <property type="entry name" value="TRAP_DctP_sf"/>
</dbReference>
<dbReference type="Gene3D" id="3.40.190.170">
    <property type="entry name" value="Bacterial extracellular solute-binding protein, family 7"/>
    <property type="match status" value="1"/>
</dbReference>
<dbReference type="RefSeq" id="WP_165642217.1">
    <property type="nucleotide sequence ID" value="NZ_JAAITT010000015.1"/>
</dbReference>
<dbReference type="NCBIfam" id="TIGR00787">
    <property type="entry name" value="dctP"/>
    <property type="match status" value="1"/>
</dbReference>
<organism evidence="3 6">
    <name type="scientific">Enterocloster aldenensis</name>
    <dbReference type="NCBI Taxonomy" id="358742"/>
    <lineage>
        <taxon>Bacteria</taxon>
        <taxon>Bacillati</taxon>
        <taxon>Bacillota</taxon>
        <taxon>Clostridia</taxon>
        <taxon>Lachnospirales</taxon>
        <taxon>Lachnospiraceae</taxon>
        <taxon>Enterocloster</taxon>
    </lineage>
</organism>
<evidence type="ECO:0000256" key="2">
    <source>
        <dbReference type="SAM" id="SignalP"/>
    </source>
</evidence>
<dbReference type="InterPro" id="IPR004682">
    <property type="entry name" value="TRAP_DctP"/>
</dbReference>
<dbReference type="PIRSF" id="PIRSF006470">
    <property type="entry name" value="DctB"/>
    <property type="match status" value="1"/>
</dbReference>
<dbReference type="InterPro" id="IPR018389">
    <property type="entry name" value="DctP_fam"/>
</dbReference>
<evidence type="ECO:0000313" key="3">
    <source>
        <dbReference type="EMBL" id="MCG4745348.1"/>
    </source>
</evidence>